<evidence type="ECO:0000256" key="6">
    <source>
        <dbReference type="ARBA" id="ARBA00022989"/>
    </source>
</evidence>
<feature type="transmembrane region" description="Helical" evidence="8">
    <location>
        <begin position="334"/>
        <end position="355"/>
    </location>
</feature>
<dbReference type="SMART" id="SM00382">
    <property type="entry name" value="AAA"/>
    <property type="match status" value="1"/>
</dbReference>
<dbReference type="GO" id="GO:0016020">
    <property type="term" value="C:membrane"/>
    <property type="evidence" value="ECO:0007669"/>
    <property type="project" value="UniProtKB-SubCell"/>
</dbReference>
<keyword evidence="3 8" id="KW-0812">Transmembrane</keyword>
<evidence type="ECO:0000256" key="8">
    <source>
        <dbReference type="SAM" id="Phobius"/>
    </source>
</evidence>
<keyword evidence="4" id="KW-0547">Nucleotide-binding</keyword>
<dbReference type="InterPro" id="IPR013525">
    <property type="entry name" value="ABC2_TM"/>
</dbReference>
<comment type="caution">
    <text evidence="10">The sequence shown here is derived from an EMBL/GenBank/DDBJ whole genome shotgun (WGS) entry which is preliminary data.</text>
</comment>
<dbReference type="Gene3D" id="3.40.50.300">
    <property type="entry name" value="P-loop containing nucleotide triphosphate hydrolases"/>
    <property type="match status" value="1"/>
</dbReference>
<dbReference type="PANTHER" id="PTHR48041:SF111">
    <property type="entry name" value="ABC TRANSPORTER G FAMILY MEMBER 14"/>
    <property type="match status" value="1"/>
</dbReference>
<dbReference type="Pfam" id="PF01061">
    <property type="entry name" value="ABC2_membrane"/>
    <property type="match status" value="1"/>
</dbReference>
<dbReference type="InterPro" id="IPR003439">
    <property type="entry name" value="ABC_transporter-like_ATP-bd"/>
</dbReference>
<dbReference type="InterPro" id="IPR017871">
    <property type="entry name" value="ABC_transporter-like_CS"/>
</dbReference>
<feature type="transmembrane region" description="Helical" evidence="8">
    <location>
        <begin position="486"/>
        <end position="506"/>
    </location>
</feature>
<feature type="transmembrane region" description="Helical" evidence="8">
    <location>
        <begin position="416"/>
        <end position="441"/>
    </location>
</feature>
<dbReference type="InterPro" id="IPR050352">
    <property type="entry name" value="ABCG_transporters"/>
</dbReference>
<name>A0AAD7U895_9STRA</name>
<evidence type="ECO:0000313" key="11">
    <source>
        <dbReference type="Proteomes" id="UP001230188"/>
    </source>
</evidence>
<gene>
    <name evidence="10" type="ORF">CTAYLR_001898</name>
</gene>
<dbReference type="AlphaFoldDB" id="A0AAD7U895"/>
<reference evidence="10" key="1">
    <citation type="submission" date="2023-01" db="EMBL/GenBank/DDBJ databases">
        <title>Metagenome sequencing of chrysophaentin producing Chrysophaeum taylorii.</title>
        <authorList>
            <person name="Davison J."/>
            <person name="Bewley C."/>
        </authorList>
    </citation>
    <scope>NUCLEOTIDE SEQUENCE</scope>
    <source>
        <strain evidence="10">NIES-1699</strain>
    </source>
</reference>
<keyword evidence="7 8" id="KW-0472">Membrane</keyword>
<evidence type="ECO:0000256" key="5">
    <source>
        <dbReference type="ARBA" id="ARBA00022840"/>
    </source>
</evidence>
<dbReference type="GO" id="GO:0140359">
    <property type="term" value="F:ABC-type transporter activity"/>
    <property type="evidence" value="ECO:0007669"/>
    <property type="project" value="InterPro"/>
</dbReference>
<dbReference type="InterPro" id="IPR003593">
    <property type="entry name" value="AAA+_ATPase"/>
</dbReference>
<feature type="transmembrane region" description="Helical" evidence="8">
    <location>
        <begin position="453"/>
        <end position="474"/>
    </location>
</feature>
<dbReference type="InterPro" id="IPR027417">
    <property type="entry name" value="P-loop_NTPase"/>
</dbReference>
<evidence type="ECO:0000256" key="7">
    <source>
        <dbReference type="ARBA" id="ARBA00023136"/>
    </source>
</evidence>
<evidence type="ECO:0000256" key="3">
    <source>
        <dbReference type="ARBA" id="ARBA00022692"/>
    </source>
</evidence>
<evidence type="ECO:0000256" key="2">
    <source>
        <dbReference type="ARBA" id="ARBA00022448"/>
    </source>
</evidence>
<sequence length="585" mass="63497">MEEVSLRVGGEPPTAALHDEPKVLVTQQEPSLAEALQSSVSAIGVEWHELQAWAGQKEILRGLSGEAYPGEVVAILGPSGGGKSTLLSALSGRFSSKRLVATEISYNGGPWRKAFKRRIGFVEQDDTLFGDLTVRQTVRFAALLRGKTTAQADAVTEAVGLAACADQAIGGANIDRQISGGQRRRVSVAIELVLDPSLLLADESTSGLDAASASRVFGLLAQMAKMGRTVVASLHQPSDAMFAKFDKLGLLVDGRCVFFGPASLAASHVSVPVGVPVADYLLLAIGNVDEHLALTKRSSPPSSDDLVQHAEDLPWTTQAGILVRRSYLAHRLDIFDRMFLTNISTITLTTALLWMRVGARRPRSSQDVDDVAGLLFFQLVYWGFQCMLVALFAFPVDINVLKKERAAGLYKVSAFFVARTAVDTVTASLVAPALSLVYYFVVGLRPKVYGGHFAAHLMNGLVAHSSGLCIGAWIHNLKRAAGTQSIFMLCTMLLGGFYVQGVPTYLRWLNSFSFTSYAYRAMMKLEFDKSMTYDCDDRRCGLKEHDVFDGIDFDDPVALDFLALALFVLALRLLAYLGLRVNTNF</sequence>
<protein>
    <recommendedName>
        <fullName evidence="9">ABC transporter domain-containing protein</fullName>
    </recommendedName>
</protein>
<keyword evidence="11" id="KW-1185">Reference proteome</keyword>
<dbReference type="GO" id="GO:0016887">
    <property type="term" value="F:ATP hydrolysis activity"/>
    <property type="evidence" value="ECO:0007669"/>
    <property type="project" value="InterPro"/>
</dbReference>
<feature type="transmembrane region" description="Helical" evidence="8">
    <location>
        <begin position="375"/>
        <end position="396"/>
    </location>
</feature>
<evidence type="ECO:0000313" key="10">
    <source>
        <dbReference type="EMBL" id="KAJ8600035.1"/>
    </source>
</evidence>
<dbReference type="GO" id="GO:0005524">
    <property type="term" value="F:ATP binding"/>
    <property type="evidence" value="ECO:0007669"/>
    <property type="project" value="UniProtKB-KW"/>
</dbReference>
<dbReference type="SUPFAM" id="SSF52540">
    <property type="entry name" value="P-loop containing nucleoside triphosphate hydrolases"/>
    <property type="match status" value="1"/>
</dbReference>
<evidence type="ECO:0000259" key="9">
    <source>
        <dbReference type="PROSITE" id="PS50893"/>
    </source>
</evidence>
<dbReference type="CDD" id="cd03213">
    <property type="entry name" value="ABCG_EPDR"/>
    <property type="match status" value="1"/>
</dbReference>
<evidence type="ECO:0000256" key="4">
    <source>
        <dbReference type="ARBA" id="ARBA00022741"/>
    </source>
</evidence>
<keyword evidence="6 8" id="KW-1133">Transmembrane helix</keyword>
<dbReference type="Pfam" id="PF00005">
    <property type="entry name" value="ABC_tran"/>
    <property type="match status" value="1"/>
</dbReference>
<dbReference type="PROSITE" id="PS00211">
    <property type="entry name" value="ABC_TRANSPORTER_1"/>
    <property type="match status" value="1"/>
</dbReference>
<dbReference type="EMBL" id="JAQMWT010000531">
    <property type="protein sequence ID" value="KAJ8600035.1"/>
    <property type="molecule type" value="Genomic_DNA"/>
</dbReference>
<organism evidence="10 11">
    <name type="scientific">Chrysophaeum taylorii</name>
    <dbReference type="NCBI Taxonomy" id="2483200"/>
    <lineage>
        <taxon>Eukaryota</taxon>
        <taxon>Sar</taxon>
        <taxon>Stramenopiles</taxon>
        <taxon>Ochrophyta</taxon>
        <taxon>Pelagophyceae</taxon>
        <taxon>Pelagomonadales</taxon>
        <taxon>Pelagomonadaceae</taxon>
        <taxon>Chrysophaeum</taxon>
    </lineage>
</organism>
<feature type="domain" description="ABC transporter" evidence="9">
    <location>
        <begin position="45"/>
        <end position="278"/>
    </location>
</feature>
<dbReference type="PANTHER" id="PTHR48041">
    <property type="entry name" value="ABC TRANSPORTER G FAMILY MEMBER 28"/>
    <property type="match status" value="1"/>
</dbReference>
<accession>A0AAD7U895</accession>
<evidence type="ECO:0000256" key="1">
    <source>
        <dbReference type="ARBA" id="ARBA00004141"/>
    </source>
</evidence>
<feature type="transmembrane region" description="Helical" evidence="8">
    <location>
        <begin position="561"/>
        <end position="579"/>
    </location>
</feature>
<keyword evidence="5" id="KW-0067">ATP-binding</keyword>
<proteinExistence type="predicted"/>
<dbReference type="PROSITE" id="PS50893">
    <property type="entry name" value="ABC_TRANSPORTER_2"/>
    <property type="match status" value="1"/>
</dbReference>
<dbReference type="Proteomes" id="UP001230188">
    <property type="component" value="Unassembled WGS sequence"/>
</dbReference>
<comment type="subcellular location">
    <subcellularLocation>
        <location evidence="1">Membrane</location>
        <topology evidence="1">Multi-pass membrane protein</topology>
    </subcellularLocation>
</comment>
<keyword evidence="2" id="KW-0813">Transport</keyword>